<protein>
    <recommendedName>
        <fullName evidence="9">Major facilitator superfamily (MFS) profile domain-containing protein</fullName>
    </recommendedName>
</protein>
<accession>A0AAN7VVR9</accession>
<name>A0AAN7VVR9_9PEZI</name>
<feature type="transmembrane region" description="Helical" evidence="6">
    <location>
        <begin position="231"/>
        <end position="253"/>
    </location>
</feature>
<evidence type="ECO:0000313" key="7">
    <source>
        <dbReference type="EMBL" id="KAK5704851.1"/>
    </source>
</evidence>
<dbReference type="GO" id="GO:0022857">
    <property type="term" value="F:transmembrane transporter activity"/>
    <property type="evidence" value="ECO:0007669"/>
    <property type="project" value="InterPro"/>
</dbReference>
<evidence type="ECO:0000256" key="5">
    <source>
        <dbReference type="SAM" id="MobiDB-lite"/>
    </source>
</evidence>
<dbReference type="Gene3D" id="1.20.1250.20">
    <property type="entry name" value="MFS general substrate transporter like domains"/>
    <property type="match status" value="1"/>
</dbReference>
<dbReference type="Pfam" id="PF07690">
    <property type="entry name" value="MFS_1"/>
    <property type="match status" value="1"/>
</dbReference>
<dbReference type="GO" id="GO:0016020">
    <property type="term" value="C:membrane"/>
    <property type="evidence" value="ECO:0007669"/>
    <property type="project" value="UniProtKB-SubCell"/>
</dbReference>
<feature type="transmembrane region" description="Helical" evidence="6">
    <location>
        <begin position="417"/>
        <end position="434"/>
    </location>
</feature>
<feature type="transmembrane region" description="Helical" evidence="6">
    <location>
        <begin position="384"/>
        <end position="405"/>
    </location>
</feature>
<feature type="transmembrane region" description="Helical" evidence="6">
    <location>
        <begin position="440"/>
        <end position="464"/>
    </location>
</feature>
<evidence type="ECO:0000256" key="1">
    <source>
        <dbReference type="ARBA" id="ARBA00004141"/>
    </source>
</evidence>
<feature type="transmembrane region" description="Helical" evidence="6">
    <location>
        <begin position="259"/>
        <end position="279"/>
    </location>
</feature>
<sequence>MADYFGRHDNSSLSKKASTITMSSLQDHSPDETSPLLPSTPRTATTLTQSRHWLSRKQLTLVLILLVILASSGDQIQESPQTRICESVMCYHYYEDTDPTKLLLDRSSVGPGAIGGVDEAYCKVNAVQEQLAMLRGYQQLLDGLPSLLLALPFGWAADRYGRRPILALGLLSFVLRFVWIQIVLWYWQSFDIRMTWLSTLHACLGGGSAVISGVFFVVLSDITPEDERAGVFLRAGASSLLANFFMPPLSAWLMTINPWIPMFMGTMIYVISLGAMPFIPETLGYHDPSARAGSYPRTPVTEHAPAPPPDMASAQVPISADFAARWAGRLKDAASFLSDDWRVPTLILPFFGHMLIGTASQLLLQYMSKRYEISFADATLLLSVYNGVKVLLLFVLLPYLSTLVMRSFRLSGQKKDLYLARASQLCVVVGYTLVGMSPNIPTGVISLAIASLGSGAYLLLRSFITSLVPSHHVARVYSIITLVDTIGAMFGSAIMAGLFKRGLAIGSLGLPFYFLGLISAVFLILMCVVGLRPGEDEKHTSDT</sequence>
<feature type="transmembrane region" description="Helical" evidence="6">
    <location>
        <begin position="511"/>
        <end position="531"/>
    </location>
</feature>
<dbReference type="InterPro" id="IPR036259">
    <property type="entry name" value="MFS_trans_sf"/>
</dbReference>
<feature type="transmembrane region" description="Helical" evidence="6">
    <location>
        <begin position="165"/>
        <end position="187"/>
    </location>
</feature>
<feature type="transmembrane region" description="Helical" evidence="6">
    <location>
        <begin position="346"/>
        <end position="364"/>
    </location>
</feature>
<organism evidence="7 8">
    <name type="scientific">Elasticomyces elasticus</name>
    <dbReference type="NCBI Taxonomy" id="574655"/>
    <lineage>
        <taxon>Eukaryota</taxon>
        <taxon>Fungi</taxon>
        <taxon>Dikarya</taxon>
        <taxon>Ascomycota</taxon>
        <taxon>Pezizomycotina</taxon>
        <taxon>Dothideomycetes</taxon>
        <taxon>Dothideomycetidae</taxon>
        <taxon>Mycosphaerellales</taxon>
        <taxon>Teratosphaeriaceae</taxon>
        <taxon>Elasticomyces</taxon>
    </lineage>
</organism>
<evidence type="ECO:0000313" key="8">
    <source>
        <dbReference type="Proteomes" id="UP001310594"/>
    </source>
</evidence>
<dbReference type="AlphaFoldDB" id="A0AAN7VVR9"/>
<dbReference type="InterPro" id="IPR011701">
    <property type="entry name" value="MFS"/>
</dbReference>
<dbReference type="PANTHER" id="PTHR23507">
    <property type="entry name" value="ZGC:174356"/>
    <property type="match status" value="1"/>
</dbReference>
<dbReference type="PANTHER" id="PTHR23507:SF1">
    <property type="entry name" value="FI18259P1-RELATED"/>
    <property type="match status" value="1"/>
</dbReference>
<keyword evidence="2 6" id="KW-0812">Transmembrane</keyword>
<dbReference type="Proteomes" id="UP001310594">
    <property type="component" value="Unassembled WGS sequence"/>
</dbReference>
<evidence type="ECO:0000256" key="4">
    <source>
        <dbReference type="ARBA" id="ARBA00023136"/>
    </source>
</evidence>
<evidence type="ECO:0008006" key="9">
    <source>
        <dbReference type="Google" id="ProtNLM"/>
    </source>
</evidence>
<comment type="caution">
    <text evidence="7">The sequence shown here is derived from an EMBL/GenBank/DDBJ whole genome shotgun (WGS) entry which is preliminary data.</text>
</comment>
<keyword evidence="3 6" id="KW-1133">Transmembrane helix</keyword>
<gene>
    <name evidence="7" type="ORF">LTR97_001960</name>
</gene>
<feature type="compositionally biased region" description="Polar residues" evidence="5">
    <location>
        <begin position="16"/>
        <end position="27"/>
    </location>
</feature>
<feature type="transmembrane region" description="Helical" evidence="6">
    <location>
        <begin position="476"/>
        <end position="499"/>
    </location>
</feature>
<evidence type="ECO:0000256" key="6">
    <source>
        <dbReference type="SAM" id="Phobius"/>
    </source>
</evidence>
<proteinExistence type="predicted"/>
<evidence type="ECO:0000256" key="3">
    <source>
        <dbReference type="ARBA" id="ARBA00022989"/>
    </source>
</evidence>
<feature type="region of interest" description="Disordered" evidence="5">
    <location>
        <begin position="16"/>
        <end position="42"/>
    </location>
</feature>
<keyword evidence="4 6" id="KW-0472">Membrane</keyword>
<feature type="transmembrane region" description="Helical" evidence="6">
    <location>
        <begin position="199"/>
        <end position="219"/>
    </location>
</feature>
<dbReference type="EMBL" id="JAVRQU010000003">
    <property type="protein sequence ID" value="KAK5704851.1"/>
    <property type="molecule type" value="Genomic_DNA"/>
</dbReference>
<reference evidence="7" key="1">
    <citation type="submission" date="2023-08" db="EMBL/GenBank/DDBJ databases">
        <title>Black Yeasts Isolated from many extreme environments.</title>
        <authorList>
            <person name="Coleine C."/>
            <person name="Stajich J.E."/>
            <person name="Selbmann L."/>
        </authorList>
    </citation>
    <scope>NUCLEOTIDE SEQUENCE</scope>
    <source>
        <strain evidence="7">CCFEE 5810</strain>
    </source>
</reference>
<dbReference type="SUPFAM" id="SSF103473">
    <property type="entry name" value="MFS general substrate transporter"/>
    <property type="match status" value="1"/>
</dbReference>
<evidence type="ECO:0000256" key="2">
    <source>
        <dbReference type="ARBA" id="ARBA00022692"/>
    </source>
</evidence>
<comment type="subcellular location">
    <subcellularLocation>
        <location evidence="1">Membrane</location>
        <topology evidence="1">Multi-pass membrane protein</topology>
    </subcellularLocation>
</comment>